<keyword evidence="10" id="KW-0406">Ion transport</keyword>
<feature type="transmembrane region" description="Helical" evidence="14">
    <location>
        <begin position="198"/>
        <end position="221"/>
    </location>
</feature>
<dbReference type="PRINTS" id="PR00123">
    <property type="entry name" value="ATPASEA"/>
</dbReference>
<dbReference type="PROSITE" id="PS00449">
    <property type="entry name" value="ATPASE_A"/>
    <property type="match status" value="1"/>
</dbReference>
<evidence type="ECO:0000256" key="9">
    <source>
        <dbReference type="ARBA" id="ARBA00022989"/>
    </source>
</evidence>
<keyword evidence="9 14" id="KW-1133">Transmembrane helix</keyword>
<evidence type="ECO:0000256" key="10">
    <source>
        <dbReference type="ARBA" id="ARBA00023065"/>
    </source>
</evidence>
<evidence type="ECO:0000256" key="5">
    <source>
        <dbReference type="ARBA" id="ARBA00022448"/>
    </source>
</evidence>
<evidence type="ECO:0000256" key="13">
    <source>
        <dbReference type="RuleBase" id="RU004450"/>
    </source>
</evidence>
<keyword evidence="8" id="KW-0375">Hydrogen ion transport</keyword>
<evidence type="ECO:0000256" key="6">
    <source>
        <dbReference type="ARBA" id="ARBA00022547"/>
    </source>
</evidence>
<dbReference type="InterPro" id="IPR035908">
    <property type="entry name" value="F0_ATP_A_sf"/>
</dbReference>
<comment type="function">
    <text evidence="1">Mitochondrial membrane ATP synthase (F(1)F(0) ATP synthase or Complex V) produces ATP from ADP in the presence of a proton gradient across the membrane which is generated by electron transport complexes of the respiratory chain. F-type ATPases consist of two structural domains, F(1) - containing the extramembraneous catalytic core and F(0) - containing the membrane proton channel, linked together by a central stalk and a peripheral stalk. During catalysis, ATP synthesis in the catalytic domain of F(1) is coupled via a rotary mechanism of the central stalk subunits to proton translocation. Key component of the proton channel; it may play a direct role in the translocation of protons across the membrane.</text>
</comment>
<feature type="transmembrane region" description="Helical" evidence="14">
    <location>
        <begin position="99"/>
        <end position="118"/>
    </location>
</feature>
<evidence type="ECO:0000313" key="16">
    <source>
        <dbReference type="EMBL" id="QGA74538.1"/>
    </source>
</evidence>
<evidence type="ECO:0000256" key="14">
    <source>
        <dbReference type="SAM" id="Phobius"/>
    </source>
</evidence>
<evidence type="ECO:0000256" key="8">
    <source>
        <dbReference type="ARBA" id="ARBA00022781"/>
    </source>
</evidence>
<evidence type="ECO:0000313" key="17">
    <source>
        <dbReference type="EMBL" id="QGA74543.1"/>
    </source>
</evidence>
<dbReference type="PANTHER" id="PTHR11410">
    <property type="entry name" value="ATP SYNTHASE SUBUNIT A"/>
    <property type="match status" value="1"/>
</dbReference>
<feature type="transmembrane region" description="Helical" evidence="14">
    <location>
        <begin position="70"/>
        <end position="93"/>
    </location>
</feature>
<comment type="subunit">
    <text evidence="4">F-type ATPases have 2 components, CF(1) - the catalytic core - and CF(0) - the membrane proton channel. CF(1) has five subunits: alpha(3), beta(3), gamma(1), delta(1), epsilon(1). CF(0) has three main subunits: a, b and c.</text>
</comment>
<dbReference type="RefSeq" id="YP_009944722.1">
    <property type="nucleotide sequence ID" value="NC_051460.1"/>
</dbReference>
<evidence type="ECO:0000256" key="4">
    <source>
        <dbReference type="ARBA" id="ARBA00011648"/>
    </source>
</evidence>
<evidence type="ECO:0000313" key="15">
    <source>
        <dbReference type="EMBL" id="QGA74517.1"/>
    </source>
</evidence>
<dbReference type="CDD" id="cd00310">
    <property type="entry name" value="ATP-synt_Fo_a_6"/>
    <property type="match status" value="1"/>
</dbReference>
<dbReference type="EMBL" id="MK189132">
    <property type="protein sequence ID" value="QGA74517.1"/>
    <property type="molecule type" value="Genomic_DNA"/>
</dbReference>
<geneLocation type="mitochondrion" evidence="18"/>
<proteinExistence type="inferred from homology"/>
<name>A0A7S5FK33_9HYME</name>
<dbReference type="GeneID" id="60235129"/>
<evidence type="ECO:0000256" key="1">
    <source>
        <dbReference type="ARBA" id="ARBA00002070"/>
    </source>
</evidence>
<evidence type="ECO:0000256" key="11">
    <source>
        <dbReference type="ARBA" id="ARBA00023136"/>
    </source>
</evidence>
<feature type="transmembrane region" description="Helical" evidence="14">
    <location>
        <begin position="165"/>
        <end position="191"/>
    </location>
</feature>
<organism evidence="18">
    <name type="scientific">Encyrtus rhodococcusiae</name>
    <dbReference type="NCBI Taxonomy" id="1914889"/>
    <lineage>
        <taxon>Eukaryota</taxon>
        <taxon>Metazoa</taxon>
        <taxon>Ecdysozoa</taxon>
        <taxon>Arthropoda</taxon>
        <taxon>Hexapoda</taxon>
        <taxon>Insecta</taxon>
        <taxon>Pterygota</taxon>
        <taxon>Neoptera</taxon>
        <taxon>Endopterygota</taxon>
        <taxon>Hymenoptera</taxon>
        <taxon>Apocrita</taxon>
        <taxon>Proctotrupomorpha</taxon>
        <taxon>Chalcidoidea</taxon>
        <taxon>Encyrtidae</taxon>
        <taxon>Encyrtinae</taxon>
        <taxon>Encyrtus</taxon>
    </lineage>
</organism>
<dbReference type="InterPro" id="IPR045083">
    <property type="entry name" value="ATP_synth_F0_asu_bact/mt"/>
</dbReference>
<accession>A0A7S5FK33</accession>
<protein>
    <recommendedName>
        <fullName evidence="13">ATP synthase subunit a</fullName>
    </recommendedName>
</protein>
<comment type="subcellular location">
    <subcellularLocation>
        <location evidence="2">Membrane</location>
        <topology evidence="2">Multi-pass membrane protein</topology>
    </subcellularLocation>
    <subcellularLocation>
        <location evidence="13">Mitochondrion inner membrane</location>
        <topology evidence="13">Multi-pass membrane protein</topology>
    </subcellularLocation>
</comment>
<dbReference type="InterPro" id="IPR000568">
    <property type="entry name" value="ATP_synth_F0_asu"/>
</dbReference>
<dbReference type="CTD" id="4508"/>
<keyword evidence="12" id="KW-0066">ATP synthesis</keyword>
<sequence length="224" mass="25504">MMMNLFSVFDPSSSMSWSLNWMSSLYVFIFIPMVYWFSPSRLNYMMLVPLKILESNFKDLLEKKVNAVNLLLFLSLLIMIFFNNFFGLFPYIFTSSSHLIFSLSLALTLWFSFMIYGWSNHTNHMFAHLVPQGTPSVLMSFMVLVESLSNSIRAGTLSVRLSANMIAGHLLMTLISSTGPSLSMFFLMFMLVGQSMLIILELSVSLIQAYVFSVLSTLYSAEVN</sequence>
<dbReference type="PANTHER" id="PTHR11410:SF0">
    <property type="entry name" value="ATP SYNTHASE SUBUNIT A"/>
    <property type="match status" value="1"/>
</dbReference>
<keyword evidence="6" id="KW-0138">CF(0)</keyword>
<dbReference type="EMBL" id="MK189135">
    <property type="protein sequence ID" value="QGA74556.1"/>
    <property type="molecule type" value="Genomic_DNA"/>
</dbReference>
<keyword evidence="18" id="KW-0496">Mitochondrion</keyword>
<comment type="similarity">
    <text evidence="3">Belongs to the ATPase A chain family.</text>
</comment>
<gene>
    <name evidence="18" type="primary">ATP6</name>
</gene>
<dbReference type="GO" id="GO:0045259">
    <property type="term" value="C:proton-transporting ATP synthase complex"/>
    <property type="evidence" value="ECO:0007669"/>
    <property type="project" value="UniProtKB-KW"/>
</dbReference>
<dbReference type="SUPFAM" id="SSF81336">
    <property type="entry name" value="F1F0 ATP synthase subunit A"/>
    <property type="match status" value="1"/>
</dbReference>
<evidence type="ECO:0000256" key="12">
    <source>
        <dbReference type="ARBA" id="ARBA00023310"/>
    </source>
</evidence>
<evidence type="ECO:0000256" key="2">
    <source>
        <dbReference type="ARBA" id="ARBA00004141"/>
    </source>
</evidence>
<dbReference type="GO" id="GO:0046933">
    <property type="term" value="F:proton-transporting ATP synthase activity, rotational mechanism"/>
    <property type="evidence" value="ECO:0007669"/>
    <property type="project" value="TreeGrafter"/>
</dbReference>
<dbReference type="AlphaFoldDB" id="A0A7S5FK33"/>
<evidence type="ECO:0000256" key="7">
    <source>
        <dbReference type="ARBA" id="ARBA00022692"/>
    </source>
</evidence>
<dbReference type="GO" id="GO:0005743">
    <property type="term" value="C:mitochondrial inner membrane"/>
    <property type="evidence" value="ECO:0007669"/>
    <property type="project" value="UniProtKB-SubCell"/>
</dbReference>
<keyword evidence="7 14" id="KW-0812">Transmembrane</keyword>
<dbReference type="InterPro" id="IPR023011">
    <property type="entry name" value="ATP_synth_F0_asu_AS"/>
</dbReference>
<dbReference type="EMBL" id="MK189133">
    <property type="protein sequence ID" value="QGA74538.1"/>
    <property type="molecule type" value="Genomic_DNA"/>
</dbReference>
<evidence type="ECO:0000256" key="3">
    <source>
        <dbReference type="ARBA" id="ARBA00006810"/>
    </source>
</evidence>
<keyword evidence="5" id="KW-0813">Transport</keyword>
<dbReference type="Gene3D" id="1.20.120.220">
    <property type="entry name" value="ATP synthase, F0 complex, subunit A"/>
    <property type="match status" value="1"/>
</dbReference>
<dbReference type="NCBIfam" id="TIGR01131">
    <property type="entry name" value="ATP_synt_6_or_A"/>
    <property type="match status" value="1"/>
</dbReference>
<dbReference type="EMBL" id="MK189134">
    <property type="protein sequence ID" value="QGA74543.1"/>
    <property type="molecule type" value="Genomic_DNA"/>
</dbReference>
<feature type="transmembrane region" description="Helical" evidence="14">
    <location>
        <begin position="20"/>
        <end position="37"/>
    </location>
</feature>
<dbReference type="Pfam" id="PF00119">
    <property type="entry name" value="ATP-synt_A"/>
    <property type="match status" value="1"/>
</dbReference>
<reference evidence="18" key="1">
    <citation type="submission" date="2018-11" db="EMBL/GenBank/DDBJ databases">
        <authorList>
            <person name="Xiong M."/>
            <person name="Zhang Y.-Z."/>
        </authorList>
    </citation>
    <scope>NUCLEOTIDE SEQUENCE</scope>
    <source>
        <strain evidence="15">E7-047A</strain>
        <strain evidence="16">E7-047E</strain>
        <strain evidence="17">E7-047F</strain>
        <strain evidence="18">E7-047G</strain>
    </source>
</reference>
<evidence type="ECO:0000313" key="18">
    <source>
        <dbReference type="EMBL" id="QGA74556.1"/>
    </source>
</evidence>
<keyword evidence="11 14" id="KW-0472">Membrane</keyword>